<keyword evidence="4" id="KW-1133">Transmembrane helix</keyword>
<organism evidence="7 8">
    <name type="scientific">Diaporthe eres</name>
    <name type="common">Phomopsis oblonga</name>
    <dbReference type="NCBI Taxonomy" id="83184"/>
    <lineage>
        <taxon>Eukaryota</taxon>
        <taxon>Fungi</taxon>
        <taxon>Dikarya</taxon>
        <taxon>Ascomycota</taxon>
        <taxon>Pezizomycotina</taxon>
        <taxon>Sordariomycetes</taxon>
        <taxon>Sordariomycetidae</taxon>
        <taxon>Diaporthales</taxon>
        <taxon>Diaporthaceae</taxon>
        <taxon>Diaporthe</taxon>
        <taxon>Diaporthe eres species complex</taxon>
    </lineage>
</organism>
<comment type="caution">
    <text evidence="7">The sequence shown here is derived from an EMBL/GenBank/DDBJ whole genome shotgun (WGS) entry which is preliminary data.</text>
</comment>
<evidence type="ECO:0000256" key="6">
    <source>
        <dbReference type="ARBA" id="ARBA00023136"/>
    </source>
</evidence>
<dbReference type="Proteomes" id="UP001430848">
    <property type="component" value="Unassembled WGS sequence"/>
</dbReference>
<evidence type="ECO:0000256" key="4">
    <source>
        <dbReference type="ARBA" id="ARBA00022989"/>
    </source>
</evidence>
<evidence type="ECO:0000256" key="5">
    <source>
        <dbReference type="ARBA" id="ARBA00023128"/>
    </source>
</evidence>
<protein>
    <recommendedName>
        <fullName evidence="9">NADH-ubiquinone oxidoreductase 213 kDa subunit</fullName>
    </recommendedName>
</protein>
<name>A0ABR1NNU7_DIAER</name>
<keyword evidence="6" id="KW-0472">Membrane</keyword>
<dbReference type="EMBL" id="JAKNSF020000175">
    <property type="protein sequence ID" value="KAK7709144.1"/>
    <property type="molecule type" value="Genomic_DNA"/>
</dbReference>
<reference evidence="7 8" key="1">
    <citation type="submission" date="2024-02" db="EMBL/GenBank/DDBJ databases">
        <title>De novo assembly and annotation of 12 fungi associated with fruit tree decline syndrome in Ontario, Canada.</title>
        <authorList>
            <person name="Sulman M."/>
            <person name="Ellouze W."/>
            <person name="Ilyukhin E."/>
        </authorList>
    </citation>
    <scope>NUCLEOTIDE SEQUENCE [LARGE SCALE GENOMIC DNA]</scope>
    <source>
        <strain evidence="7 8">M169</strain>
    </source>
</reference>
<evidence type="ECO:0000256" key="1">
    <source>
        <dbReference type="ARBA" id="ARBA00004448"/>
    </source>
</evidence>
<gene>
    <name evidence="7" type="ORF">SLS63_013343</name>
</gene>
<accession>A0ABR1NNU7</accession>
<keyword evidence="5" id="KW-0496">Mitochondrion</keyword>
<dbReference type="PANTHER" id="PTHR21382:SF1">
    <property type="entry name" value="NADH DEHYDROGENASE [UBIQUINONE] 1 ALPHA SUBCOMPLEX SUBUNIT 11"/>
    <property type="match status" value="1"/>
</dbReference>
<keyword evidence="2" id="KW-0812">Transmembrane</keyword>
<evidence type="ECO:0000256" key="2">
    <source>
        <dbReference type="ARBA" id="ARBA00022692"/>
    </source>
</evidence>
<keyword evidence="3" id="KW-0999">Mitochondrion inner membrane</keyword>
<evidence type="ECO:0000313" key="8">
    <source>
        <dbReference type="Proteomes" id="UP001430848"/>
    </source>
</evidence>
<keyword evidence="8" id="KW-1185">Reference proteome</keyword>
<dbReference type="InterPro" id="IPR039205">
    <property type="entry name" value="NDUFA11"/>
</dbReference>
<comment type="subcellular location">
    <subcellularLocation>
        <location evidence="1">Mitochondrion inner membrane</location>
        <topology evidence="1">Multi-pass membrane protein</topology>
    </subcellularLocation>
</comment>
<evidence type="ECO:0008006" key="9">
    <source>
        <dbReference type="Google" id="ProtNLM"/>
    </source>
</evidence>
<sequence>MAPHGDDDVYHPVDALKAGIQGAMITGAAGVFAAGIKNATRRTNHGALGIFTRSGGTIFTFTAVGGVYEFARNAAANLREKKDHYNAGIGGFFAGSILGVRAGRMPAILGYGAFTSILLAAFEYTGGSLKGKKPEIEGMDEFERKQHLRTNRRRPLEETLAEVGEGRGYEERRRERLREKYGVEINPVSAEAS</sequence>
<dbReference type="PANTHER" id="PTHR21382">
    <property type="entry name" value="NADH-UBIQUINONE OXIDOREDUCTASE SUBUNIT"/>
    <property type="match status" value="1"/>
</dbReference>
<evidence type="ECO:0000256" key="3">
    <source>
        <dbReference type="ARBA" id="ARBA00022792"/>
    </source>
</evidence>
<evidence type="ECO:0000313" key="7">
    <source>
        <dbReference type="EMBL" id="KAK7709144.1"/>
    </source>
</evidence>
<proteinExistence type="predicted"/>